<sequence>MSLAIIEKRPQRRPGGCAGIFFQLLDWNRRLAKKKLFSRKLLPPVRTTKRPTKKFGGDEKMPKTKLMLIANENLGGFPSAKKADADGSPGNAMQAPGLVARLMGLESIPVIDQEKPRKALDSEYYYDRDKSGECSRLDQDLCHEVAGQRKLDSSRPQKLQKTGGFLERRPSNAARFSPDATHRSVGARSRKEQHKLASPVKSPRFLSRGNKARLMQAATKILEPGLQAHSRNRRAITCNGVSESECVGSESAIALRSKEPQNDSLIGSCRSCGKLVEFSQLRFGVKEPFVSHNVSASSNFSNVSTLNCGVEDNKFHNGATLFAAQAKFDTYGKARYSMERKHHVASDQAKCKPPQEVNPKVATKSKTLRRTELPMGGDIIVRGSKLCSRRQIEGDTNEFMGSKHFVGVKKNLNSSPRSKSPSKVSSCNGASSEGNAWEKSVARKRRSSSNLQTDNRTASNPNFMKQKGAQSDLINIKESGLICDQAINRNCAKYGPQNKVNVETLCSGDTGIVSFTFSSPMKHTSLSFMKKATSRKIGDQLKQKDDTSQPKMLSSNANKDVLPSPTGKCSVRGDELSNLLEEKIRELNSLDQDEVGIRDTSGRSTASILEELISALTAGESVAQNIHNDAKSEFSTPEDNFIDSFEMLSNKIADEKKKFDINQKFQVGPNPFIAASVVSDSNHPSPISIFDASFSSESCSVGSFNSSFDMKESKTRIDFRHKCNKTESLSLDSDLLDSANSVEFSRSDNEMILNSSRSDFSIHSIQSYDVGILGTKVTFSTEAISKTKLLLESILFFDSDNTLQSSVNFFLLDIFASISDAFFARMKSSLSLSEANDYNHLKDFLFDFLIESLVKRFDQFCMSGYKVWLKLPILLSKDQLLREIYGEIGRLLELAGKVLDDLAEQELSSSTIRWTAFEAEASWAAMDIESVILQELVDEMIMDLFVMSKLVNDFNYS</sequence>
<feature type="region of interest" description="Disordered" evidence="1">
    <location>
        <begin position="410"/>
        <end position="468"/>
    </location>
</feature>
<feature type="compositionally biased region" description="Polar residues" evidence="1">
    <location>
        <begin position="549"/>
        <end position="558"/>
    </location>
</feature>
<dbReference type="InterPro" id="IPR025486">
    <property type="entry name" value="DUF4378"/>
</dbReference>
<accession>A0AAV7GMN7</accession>
<feature type="region of interest" description="Disordered" evidence="1">
    <location>
        <begin position="148"/>
        <end position="200"/>
    </location>
</feature>
<feature type="compositionally biased region" description="Polar residues" evidence="1">
    <location>
        <begin position="448"/>
        <end position="468"/>
    </location>
</feature>
<feature type="compositionally biased region" description="Basic and acidic residues" evidence="1">
    <location>
        <begin position="536"/>
        <end position="548"/>
    </location>
</feature>
<feature type="domain" description="DUF4378" evidence="2">
    <location>
        <begin position="831"/>
        <end position="939"/>
    </location>
</feature>
<evidence type="ECO:0000259" key="3">
    <source>
        <dbReference type="Pfam" id="PF14383"/>
    </source>
</evidence>
<evidence type="ECO:0008006" key="6">
    <source>
        <dbReference type="Google" id="ProtNLM"/>
    </source>
</evidence>
<dbReference type="PANTHER" id="PTHR21726:SF61">
    <property type="entry name" value="DNAA INITIATOR-ASSOCIATING PROTEIN"/>
    <property type="match status" value="1"/>
</dbReference>
<name>A0AAV7GMN7_DENCH</name>
<dbReference type="InterPro" id="IPR032795">
    <property type="entry name" value="DUF3741-assoc"/>
</dbReference>
<dbReference type="EMBL" id="JAGFBR010000012">
    <property type="protein sequence ID" value="KAH0457846.1"/>
    <property type="molecule type" value="Genomic_DNA"/>
</dbReference>
<organism evidence="4 5">
    <name type="scientific">Dendrobium chrysotoxum</name>
    <name type="common">Orchid</name>
    <dbReference type="NCBI Taxonomy" id="161865"/>
    <lineage>
        <taxon>Eukaryota</taxon>
        <taxon>Viridiplantae</taxon>
        <taxon>Streptophyta</taxon>
        <taxon>Embryophyta</taxon>
        <taxon>Tracheophyta</taxon>
        <taxon>Spermatophyta</taxon>
        <taxon>Magnoliopsida</taxon>
        <taxon>Liliopsida</taxon>
        <taxon>Asparagales</taxon>
        <taxon>Orchidaceae</taxon>
        <taxon>Epidendroideae</taxon>
        <taxon>Malaxideae</taxon>
        <taxon>Dendrobiinae</taxon>
        <taxon>Dendrobium</taxon>
    </lineage>
</organism>
<evidence type="ECO:0000259" key="2">
    <source>
        <dbReference type="Pfam" id="PF14309"/>
    </source>
</evidence>
<feature type="compositionally biased region" description="Low complexity" evidence="1">
    <location>
        <begin position="410"/>
        <end position="426"/>
    </location>
</feature>
<evidence type="ECO:0000256" key="1">
    <source>
        <dbReference type="SAM" id="MobiDB-lite"/>
    </source>
</evidence>
<protein>
    <recommendedName>
        <fullName evidence="6">DUF4378 domain-containing protein</fullName>
    </recommendedName>
</protein>
<evidence type="ECO:0000313" key="5">
    <source>
        <dbReference type="Proteomes" id="UP000775213"/>
    </source>
</evidence>
<proteinExistence type="predicted"/>
<dbReference type="Proteomes" id="UP000775213">
    <property type="component" value="Unassembled WGS sequence"/>
</dbReference>
<reference evidence="4 5" key="1">
    <citation type="journal article" date="2021" name="Hortic Res">
        <title>Chromosome-scale assembly of the Dendrobium chrysotoxum genome enhances the understanding of orchid evolution.</title>
        <authorList>
            <person name="Zhang Y."/>
            <person name="Zhang G.Q."/>
            <person name="Zhang D."/>
            <person name="Liu X.D."/>
            <person name="Xu X.Y."/>
            <person name="Sun W.H."/>
            <person name="Yu X."/>
            <person name="Zhu X."/>
            <person name="Wang Z.W."/>
            <person name="Zhao X."/>
            <person name="Zhong W.Y."/>
            <person name="Chen H."/>
            <person name="Yin W.L."/>
            <person name="Huang T."/>
            <person name="Niu S.C."/>
            <person name="Liu Z.J."/>
        </authorList>
    </citation>
    <scope>NUCLEOTIDE SEQUENCE [LARGE SCALE GENOMIC DNA]</scope>
    <source>
        <strain evidence="4">Lindl</strain>
    </source>
</reference>
<keyword evidence="5" id="KW-1185">Reference proteome</keyword>
<evidence type="ECO:0000313" key="4">
    <source>
        <dbReference type="EMBL" id="KAH0457846.1"/>
    </source>
</evidence>
<dbReference type="AlphaFoldDB" id="A0AAV7GMN7"/>
<feature type="domain" description="DUF3741" evidence="3">
    <location>
        <begin position="90"/>
        <end position="109"/>
    </location>
</feature>
<dbReference type="Pfam" id="PF14383">
    <property type="entry name" value="VARLMGL"/>
    <property type="match status" value="1"/>
</dbReference>
<dbReference type="Pfam" id="PF14309">
    <property type="entry name" value="DUF4378"/>
    <property type="match status" value="1"/>
</dbReference>
<feature type="region of interest" description="Disordered" evidence="1">
    <location>
        <begin position="533"/>
        <end position="569"/>
    </location>
</feature>
<dbReference type="PANTHER" id="PTHR21726">
    <property type="entry name" value="PHOSPHATIDYLINOSITOL N-ACETYLGLUCOSAMINYLTRANSFERASE SUBUNIT P DOWN SYNDROME CRITICAL REGION PROTEIN 5 -RELATED"/>
    <property type="match status" value="1"/>
</dbReference>
<gene>
    <name evidence="4" type="ORF">IEQ34_013161</name>
</gene>
<comment type="caution">
    <text evidence="4">The sequence shown here is derived from an EMBL/GenBank/DDBJ whole genome shotgun (WGS) entry which is preliminary data.</text>
</comment>